<comment type="similarity">
    <text evidence="4 8">Belongs to the cyclophilin-type PPIase family.</text>
</comment>
<evidence type="ECO:0000256" key="9">
    <source>
        <dbReference type="SAM" id="MobiDB-lite"/>
    </source>
</evidence>
<dbReference type="PRINTS" id="PR00153">
    <property type="entry name" value="CSAPPISMRASE"/>
</dbReference>
<feature type="compositionally biased region" description="Low complexity" evidence="9">
    <location>
        <begin position="33"/>
        <end position="43"/>
    </location>
</feature>
<protein>
    <recommendedName>
        <fullName evidence="8">Peptidyl-prolyl cis-trans isomerase</fullName>
        <shortName evidence="8">PPIase</shortName>
        <ecNumber evidence="8">5.2.1.8</ecNumber>
    </recommendedName>
</protein>
<dbReference type="EMBL" id="RBDX01000016">
    <property type="protein sequence ID" value="RKN07229.1"/>
    <property type="molecule type" value="Genomic_DNA"/>
</dbReference>
<evidence type="ECO:0000313" key="12">
    <source>
        <dbReference type="EMBL" id="RKN26753.1"/>
    </source>
</evidence>
<keyword evidence="13" id="KW-1185">Reference proteome</keyword>
<evidence type="ECO:0000313" key="13">
    <source>
        <dbReference type="Proteomes" id="UP000268652"/>
    </source>
</evidence>
<keyword evidence="8" id="KW-0732">Signal</keyword>
<dbReference type="InterPro" id="IPR020892">
    <property type="entry name" value="Cyclophilin-type_PPIase_CS"/>
</dbReference>
<dbReference type="PANTHER" id="PTHR45625">
    <property type="entry name" value="PEPTIDYL-PROLYL CIS-TRANS ISOMERASE-RELATED"/>
    <property type="match status" value="1"/>
</dbReference>
<feature type="region of interest" description="Disordered" evidence="9">
    <location>
        <begin position="219"/>
        <end position="238"/>
    </location>
</feature>
<dbReference type="Proteomes" id="UP000268652">
    <property type="component" value="Unassembled WGS sequence"/>
</dbReference>
<gene>
    <name evidence="12" type="ORF">D7318_05230</name>
    <name evidence="11" type="ORF">D7319_19320</name>
</gene>
<reference evidence="13 14" key="1">
    <citation type="submission" date="2018-09" db="EMBL/GenBank/DDBJ databases">
        <title>Streptomyces sp. nov. DS1-2, an endophytic actinomycete isolated from roots of Dendrobium scabrilingue.</title>
        <authorList>
            <person name="Kuncharoen N."/>
            <person name="Kudo T."/>
            <person name="Ohkuma M."/>
            <person name="Yuki M."/>
            <person name="Tanasupawat S."/>
        </authorList>
    </citation>
    <scope>NUCLEOTIDE SEQUENCE [LARGE SCALE GENOMIC DNA]</scope>
    <source>
        <strain evidence="11 14">AZ1-7</strain>
        <strain evidence="12 13">DS1-2</strain>
    </source>
</reference>
<sequence length="238" mass="24579">MNRTSRRLATGLLCLGLFTAACGDESDDGEGGEPTPQEQQTEQSAPGDAPDDPAQGQEQLPGPGDPETVEVPEVTSATIHTSEGDIALTLYPEEAPLTVTNFTGLADGSLAWAGQEGDEPLYDGTIFHRVIDGFMIQGGDPAGNGTGGPGYQFADEVDTGLTFEEPYLLAMANSGPATNGSQFFITVEATPHLDGLHTIFGEVADDASREVVDAIAATETGPGDAPVEPITIESVSLG</sequence>
<dbReference type="PANTHER" id="PTHR45625:SF4">
    <property type="entry name" value="PEPTIDYLPROLYL ISOMERASE DOMAIN AND WD REPEAT-CONTAINING PROTEIN 1"/>
    <property type="match status" value="1"/>
</dbReference>
<dbReference type="GO" id="GO:0003755">
    <property type="term" value="F:peptidyl-prolyl cis-trans isomerase activity"/>
    <property type="evidence" value="ECO:0007669"/>
    <property type="project" value="UniProtKB-UniRule"/>
</dbReference>
<dbReference type="EMBL" id="RBDY01000002">
    <property type="protein sequence ID" value="RKN26753.1"/>
    <property type="molecule type" value="Genomic_DNA"/>
</dbReference>
<comment type="catalytic activity">
    <reaction evidence="1 8">
        <text>[protein]-peptidylproline (omega=180) = [protein]-peptidylproline (omega=0)</text>
        <dbReference type="Rhea" id="RHEA:16237"/>
        <dbReference type="Rhea" id="RHEA-COMP:10747"/>
        <dbReference type="Rhea" id="RHEA-COMP:10748"/>
        <dbReference type="ChEBI" id="CHEBI:83833"/>
        <dbReference type="ChEBI" id="CHEBI:83834"/>
        <dbReference type="EC" id="5.2.1.8"/>
    </reaction>
</comment>
<proteinExistence type="inferred from homology"/>
<dbReference type="InterPro" id="IPR029000">
    <property type="entry name" value="Cyclophilin-like_dom_sf"/>
</dbReference>
<comment type="function">
    <text evidence="2 8">PPIases accelerate the folding of proteins. It catalyzes the cis-trans isomerization of proline imidic peptide bonds in oligopeptides.</text>
</comment>
<comment type="caution">
    <text evidence="11">The sequence shown here is derived from an EMBL/GenBank/DDBJ whole genome shotgun (WGS) entry which is preliminary data.</text>
</comment>
<dbReference type="AlphaFoldDB" id="A0A3A9W303"/>
<feature type="domain" description="PPIase cyclophilin-type" evidence="10">
    <location>
        <begin position="80"/>
        <end position="237"/>
    </location>
</feature>
<evidence type="ECO:0000256" key="8">
    <source>
        <dbReference type="RuleBase" id="RU363019"/>
    </source>
</evidence>
<evidence type="ECO:0000256" key="6">
    <source>
        <dbReference type="ARBA" id="ARBA00023110"/>
    </source>
</evidence>
<feature type="chain" id="PRO_5017104940" description="Peptidyl-prolyl cis-trans isomerase" evidence="8">
    <location>
        <begin position="24"/>
        <end position="238"/>
    </location>
</feature>
<comment type="subcellular location">
    <subcellularLocation>
        <location evidence="3">Cytoplasm</location>
    </subcellularLocation>
</comment>
<evidence type="ECO:0000256" key="1">
    <source>
        <dbReference type="ARBA" id="ARBA00000971"/>
    </source>
</evidence>
<name>A0A3A9W303_9ACTN</name>
<dbReference type="Proteomes" id="UP000275024">
    <property type="component" value="Unassembled WGS sequence"/>
</dbReference>
<evidence type="ECO:0000313" key="11">
    <source>
        <dbReference type="EMBL" id="RKN07229.1"/>
    </source>
</evidence>
<dbReference type="OrthoDB" id="9807797at2"/>
<organism evidence="11 14">
    <name type="scientific">Streptomyces radicis</name>
    <dbReference type="NCBI Taxonomy" id="1750517"/>
    <lineage>
        <taxon>Bacteria</taxon>
        <taxon>Bacillati</taxon>
        <taxon>Actinomycetota</taxon>
        <taxon>Actinomycetes</taxon>
        <taxon>Kitasatosporales</taxon>
        <taxon>Streptomycetaceae</taxon>
        <taxon>Streptomyces</taxon>
    </lineage>
</organism>
<feature type="signal peptide" evidence="8">
    <location>
        <begin position="1"/>
        <end position="23"/>
    </location>
</feature>
<evidence type="ECO:0000259" key="10">
    <source>
        <dbReference type="PROSITE" id="PS50072"/>
    </source>
</evidence>
<dbReference type="InterPro" id="IPR002130">
    <property type="entry name" value="Cyclophilin-type_PPIase_dom"/>
</dbReference>
<dbReference type="SUPFAM" id="SSF50891">
    <property type="entry name" value="Cyclophilin-like"/>
    <property type="match status" value="1"/>
</dbReference>
<dbReference type="InterPro" id="IPR044666">
    <property type="entry name" value="Cyclophilin_A-like"/>
</dbReference>
<dbReference type="PROSITE" id="PS51257">
    <property type="entry name" value="PROKAR_LIPOPROTEIN"/>
    <property type="match status" value="1"/>
</dbReference>
<dbReference type="PROSITE" id="PS50072">
    <property type="entry name" value="CSA_PPIASE_2"/>
    <property type="match status" value="1"/>
</dbReference>
<feature type="region of interest" description="Disordered" evidence="9">
    <location>
        <begin position="21"/>
        <end position="70"/>
    </location>
</feature>
<evidence type="ECO:0000256" key="2">
    <source>
        <dbReference type="ARBA" id="ARBA00002388"/>
    </source>
</evidence>
<evidence type="ECO:0000256" key="5">
    <source>
        <dbReference type="ARBA" id="ARBA00022490"/>
    </source>
</evidence>
<dbReference type="EC" id="5.2.1.8" evidence="8"/>
<evidence type="ECO:0000313" key="14">
    <source>
        <dbReference type="Proteomes" id="UP000275024"/>
    </source>
</evidence>
<keyword evidence="5" id="KW-0963">Cytoplasm</keyword>
<evidence type="ECO:0000256" key="7">
    <source>
        <dbReference type="ARBA" id="ARBA00023235"/>
    </source>
</evidence>
<keyword evidence="6 8" id="KW-0697">Rotamase</keyword>
<dbReference type="FunFam" id="2.40.100.10:FF:000028">
    <property type="entry name" value="Peptidyl-prolyl cis-trans isomerase"/>
    <property type="match status" value="1"/>
</dbReference>
<evidence type="ECO:0000256" key="4">
    <source>
        <dbReference type="ARBA" id="ARBA00007365"/>
    </source>
</evidence>
<dbReference type="GO" id="GO:0005737">
    <property type="term" value="C:cytoplasm"/>
    <property type="evidence" value="ECO:0007669"/>
    <property type="project" value="UniProtKB-SubCell"/>
</dbReference>
<dbReference type="Pfam" id="PF00160">
    <property type="entry name" value="Pro_isomerase"/>
    <property type="match status" value="1"/>
</dbReference>
<keyword evidence="7 8" id="KW-0413">Isomerase</keyword>
<dbReference type="GO" id="GO:0006457">
    <property type="term" value="P:protein folding"/>
    <property type="evidence" value="ECO:0007669"/>
    <property type="project" value="InterPro"/>
</dbReference>
<dbReference type="Gene3D" id="2.40.100.10">
    <property type="entry name" value="Cyclophilin-like"/>
    <property type="match status" value="1"/>
</dbReference>
<evidence type="ECO:0000256" key="3">
    <source>
        <dbReference type="ARBA" id="ARBA00004496"/>
    </source>
</evidence>
<accession>A0A3A9W303</accession>
<dbReference type="PROSITE" id="PS00170">
    <property type="entry name" value="CSA_PPIASE_1"/>
    <property type="match status" value="1"/>
</dbReference>